<evidence type="ECO:0000313" key="2">
    <source>
        <dbReference type="Proteomes" id="UP000594028"/>
    </source>
</evidence>
<protein>
    <submittedName>
        <fullName evidence="1">Uncharacterized protein</fullName>
    </submittedName>
</protein>
<dbReference type="GeneID" id="65131851"/>
<name>A0A7M1RTN5_9CAUD</name>
<dbReference type="RefSeq" id="YP_010113338.1">
    <property type="nucleotide sequence ID" value="NC_055901.1"/>
</dbReference>
<organism evidence="1 2">
    <name type="scientific">uncultured phage cr130_1</name>
    <dbReference type="NCBI Taxonomy" id="2772092"/>
    <lineage>
        <taxon>Viruses</taxon>
        <taxon>Duplodnaviria</taxon>
        <taxon>Heunggongvirae</taxon>
        <taxon>Uroviricota</taxon>
        <taxon>Caudoviricetes</taxon>
        <taxon>Crassvirales</taxon>
        <taxon>Suoliviridae</taxon>
        <taxon>Oafivirinae</taxon>
        <taxon>Chuhaivirus</taxon>
        <taxon>Chuhaivirus simiae</taxon>
    </lineage>
</organism>
<dbReference type="EMBL" id="MT774408">
    <property type="protein sequence ID" value="QOR57698.1"/>
    <property type="molecule type" value="Genomic_DNA"/>
</dbReference>
<sequence>MKKTANKQLIGMQRAYSRKYSERNNTIPPLMKGKMVKDELTGKMVNNLIRENGNGPKWSKPEHTTYPNITTRPYIYRSEDSKVAKLIRSEAGKFQLKTVFKPLVKTSAEYMEAYAQHKLKRWLKKHPCPINLDSTGNGVQQDLFEKEFLKPWEEARDKETERCRNFVISVYDKLSLIGRYKKSSDKYEEMKIAELKDSNFDIFNHSSINNIPKNATLMKTAQRITNTEKKKNSMLVSTNLLDHTRKKGRIILPELSMAA</sequence>
<proteinExistence type="predicted"/>
<dbReference type="Proteomes" id="UP000594028">
    <property type="component" value="Segment"/>
</dbReference>
<keyword evidence="2" id="KW-1185">Reference proteome</keyword>
<evidence type="ECO:0000313" key="1">
    <source>
        <dbReference type="EMBL" id="QOR57698.1"/>
    </source>
</evidence>
<accession>A0A7M1RTN5</accession>
<dbReference type="KEGG" id="vg:65131851"/>
<reference evidence="1 2" key="1">
    <citation type="submission" date="2020-07" db="EMBL/GenBank/DDBJ databases">
        <title>Taxonomic proposal: Crassvirales, a new order of highly abundant and diverse bacterial viruses.</title>
        <authorList>
            <person name="Shkoporov A.N."/>
            <person name="Stockdale S.R."/>
            <person name="Guerin E."/>
            <person name="Ross R.P."/>
            <person name="Hill C."/>
        </authorList>
    </citation>
    <scope>NUCLEOTIDE SEQUENCE [LARGE SCALE GENOMIC DNA]</scope>
</reference>